<dbReference type="GO" id="GO:0034755">
    <property type="term" value="P:iron ion transmembrane transport"/>
    <property type="evidence" value="ECO:0007669"/>
    <property type="project" value="TreeGrafter"/>
</dbReference>
<dbReference type="PANTHER" id="PTHR11706">
    <property type="entry name" value="SOLUTE CARRIER PROTEIN FAMILY 11 MEMBER"/>
    <property type="match status" value="1"/>
</dbReference>
<gene>
    <name evidence="8" type="ORF">GUA46_08315</name>
</gene>
<keyword evidence="2" id="KW-0813">Transport</keyword>
<evidence type="ECO:0000256" key="1">
    <source>
        <dbReference type="ARBA" id="ARBA00004141"/>
    </source>
</evidence>
<feature type="transmembrane region" description="Helical" evidence="7">
    <location>
        <begin position="274"/>
        <end position="298"/>
    </location>
</feature>
<feature type="transmembrane region" description="Helical" evidence="7">
    <location>
        <begin position="123"/>
        <end position="142"/>
    </location>
</feature>
<comment type="caution">
    <text evidence="8">The sequence shown here is derived from an EMBL/GenBank/DDBJ whole genome shotgun (WGS) entry which is preliminary data.</text>
</comment>
<feature type="transmembrane region" description="Helical" evidence="7">
    <location>
        <begin position="342"/>
        <end position="365"/>
    </location>
</feature>
<keyword evidence="4" id="KW-0769">Symport</keyword>
<feature type="transmembrane region" description="Helical" evidence="7">
    <location>
        <begin position="319"/>
        <end position="336"/>
    </location>
</feature>
<dbReference type="PANTHER" id="PTHR11706:SF33">
    <property type="entry name" value="NATURAL RESISTANCE-ASSOCIATED MACROPHAGE PROTEIN 2"/>
    <property type="match status" value="1"/>
</dbReference>
<dbReference type="GO" id="GO:0015086">
    <property type="term" value="F:cadmium ion transmembrane transporter activity"/>
    <property type="evidence" value="ECO:0007669"/>
    <property type="project" value="TreeGrafter"/>
</dbReference>
<dbReference type="NCBIfam" id="NF037982">
    <property type="entry name" value="Nramp_1"/>
    <property type="match status" value="1"/>
</dbReference>
<proteinExistence type="predicted"/>
<feature type="transmembrane region" description="Helical" evidence="7">
    <location>
        <begin position="12"/>
        <end position="36"/>
    </location>
</feature>
<evidence type="ECO:0000256" key="7">
    <source>
        <dbReference type="SAM" id="Phobius"/>
    </source>
</evidence>
<evidence type="ECO:0000256" key="6">
    <source>
        <dbReference type="ARBA" id="ARBA00023136"/>
    </source>
</evidence>
<evidence type="ECO:0000256" key="3">
    <source>
        <dbReference type="ARBA" id="ARBA00022692"/>
    </source>
</evidence>
<organism evidence="8 9">
    <name type="scientific">Flagellimonas chongwuensis</name>
    <dbReference type="NCBI Taxonomy" id="2697365"/>
    <lineage>
        <taxon>Bacteria</taxon>
        <taxon>Pseudomonadati</taxon>
        <taxon>Bacteroidota</taxon>
        <taxon>Flavobacteriia</taxon>
        <taxon>Flavobacteriales</taxon>
        <taxon>Flavobacteriaceae</taxon>
        <taxon>Flagellimonas</taxon>
    </lineage>
</organism>
<feature type="transmembrane region" description="Helical" evidence="7">
    <location>
        <begin position="232"/>
        <end position="254"/>
    </location>
</feature>
<dbReference type="GO" id="GO:0005384">
    <property type="term" value="F:manganese ion transmembrane transporter activity"/>
    <property type="evidence" value="ECO:0007669"/>
    <property type="project" value="TreeGrafter"/>
</dbReference>
<evidence type="ECO:0000256" key="4">
    <source>
        <dbReference type="ARBA" id="ARBA00022847"/>
    </source>
</evidence>
<keyword evidence="5 7" id="KW-1133">Transmembrane helix</keyword>
<evidence type="ECO:0000256" key="2">
    <source>
        <dbReference type="ARBA" id="ARBA00022448"/>
    </source>
</evidence>
<comment type="subcellular location">
    <subcellularLocation>
        <location evidence="1">Membrane</location>
        <topology evidence="1">Multi-pass membrane protein</topology>
    </subcellularLocation>
</comment>
<dbReference type="GO" id="GO:0005886">
    <property type="term" value="C:plasma membrane"/>
    <property type="evidence" value="ECO:0007669"/>
    <property type="project" value="TreeGrafter"/>
</dbReference>
<feature type="transmembrane region" description="Helical" evidence="7">
    <location>
        <begin position="190"/>
        <end position="211"/>
    </location>
</feature>
<accession>A0A850NC94</accession>
<dbReference type="GO" id="GO:0015293">
    <property type="term" value="F:symporter activity"/>
    <property type="evidence" value="ECO:0007669"/>
    <property type="project" value="UniProtKB-KW"/>
</dbReference>
<protein>
    <submittedName>
        <fullName evidence="8">Divalent metal cation transporter</fullName>
    </submittedName>
</protein>
<dbReference type="AlphaFoldDB" id="A0A850NC94"/>
<feature type="transmembrane region" description="Helical" evidence="7">
    <location>
        <begin position="42"/>
        <end position="65"/>
    </location>
</feature>
<keyword evidence="9" id="KW-1185">Reference proteome</keyword>
<sequence>MLQNQRAMFKKIGPGVLVAAAFVGPGTITMCTLAGAQFGYDLIWALLVSIMATIVLQAMTGRIGLVTQSGLVDVVRTELKIQWVKNMVIAIVLGAILIGNAAYEAGNIGGATLGLEQLVPQQQLRPFLPVIIGGIIFLLLWFSSYKILEKIFVGLVGIMGVSFIICAVITQPSISEILKGMLIPKLPENGLLTVVALVGTTVVPYNLFLHASLVKEKWSSKSDLKAVNWDTIVSIGLGGLVSMAILITASAAPISEINNALDMAMALEPLFGKMAFLFMAIGLLAAGITSAITAPLAAAYVASSCFGWEGGMQDKKFKMVWAIVLLCGVVFLSFDIKPIEVIQFAQVANGILLPVMASLLLWVVNKKSVMGENKNSLLQNVFGITIVVFAIFLGTKSIFKVIGLF</sequence>
<keyword evidence="6 7" id="KW-0472">Membrane</keyword>
<dbReference type="PRINTS" id="PR00447">
    <property type="entry name" value="NATRESASSCMP"/>
</dbReference>
<keyword evidence="3 7" id="KW-0812">Transmembrane</keyword>
<dbReference type="Pfam" id="PF01566">
    <property type="entry name" value="Nramp"/>
    <property type="match status" value="1"/>
</dbReference>
<evidence type="ECO:0000256" key="5">
    <source>
        <dbReference type="ARBA" id="ARBA00022989"/>
    </source>
</evidence>
<feature type="transmembrane region" description="Helical" evidence="7">
    <location>
        <begin position="151"/>
        <end position="170"/>
    </location>
</feature>
<evidence type="ECO:0000313" key="8">
    <source>
        <dbReference type="EMBL" id="NVN18343.1"/>
    </source>
</evidence>
<dbReference type="Proteomes" id="UP000558089">
    <property type="component" value="Unassembled WGS sequence"/>
</dbReference>
<evidence type="ECO:0000313" key="9">
    <source>
        <dbReference type="Proteomes" id="UP000558089"/>
    </source>
</evidence>
<feature type="transmembrane region" description="Helical" evidence="7">
    <location>
        <begin position="377"/>
        <end position="399"/>
    </location>
</feature>
<dbReference type="InterPro" id="IPR001046">
    <property type="entry name" value="NRAMP_fam"/>
</dbReference>
<dbReference type="EMBL" id="WYET01000004">
    <property type="protein sequence ID" value="NVN18343.1"/>
    <property type="molecule type" value="Genomic_DNA"/>
</dbReference>
<name>A0A850NC94_9FLAO</name>
<feature type="transmembrane region" description="Helical" evidence="7">
    <location>
        <begin position="86"/>
        <end position="103"/>
    </location>
</feature>
<reference evidence="8 9" key="1">
    <citation type="submission" date="2020-01" db="EMBL/GenBank/DDBJ databases">
        <title>Draft Genome Analysis of Muricauda sp. HICW Isolated from coastal seawater of PR China.</title>
        <authorList>
            <person name="Chen M.-X."/>
        </authorList>
    </citation>
    <scope>NUCLEOTIDE SEQUENCE [LARGE SCALE GENOMIC DNA]</scope>
    <source>
        <strain evidence="8 9">HICW</strain>
    </source>
</reference>